<comment type="caution">
    <text evidence="4">The sequence shown here is derived from an EMBL/GenBank/DDBJ whole genome shotgun (WGS) entry which is preliminary data.</text>
</comment>
<dbReference type="PANTHER" id="PTHR11566:SF173">
    <property type="entry name" value="DYNAMIN-RELATED PROTEIN 4C"/>
    <property type="match status" value="1"/>
</dbReference>
<dbReference type="InterPro" id="IPR000375">
    <property type="entry name" value="Dynamin_stalk"/>
</dbReference>
<evidence type="ECO:0000256" key="2">
    <source>
        <dbReference type="ARBA" id="ARBA00023134"/>
    </source>
</evidence>
<dbReference type="InterPro" id="IPR045063">
    <property type="entry name" value="Dynamin_N"/>
</dbReference>
<name>A0A9N7MPJ9_STRHE</name>
<protein>
    <submittedName>
        <fullName evidence="4">Dynamin-related protein 4A</fullName>
    </submittedName>
</protein>
<dbReference type="GO" id="GO:0005874">
    <property type="term" value="C:microtubule"/>
    <property type="evidence" value="ECO:0007669"/>
    <property type="project" value="TreeGrafter"/>
</dbReference>
<dbReference type="GO" id="GO:0005525">
    <property type="term" value="F:GTP binding"/>
    <property type="evidence" value="ECO:0007669"/>
    <property type="project" value="InterPro"/>
</dbReference>
<evidence type="ECO:0000259" key="3">
    <source>
        <dbReference type="PROSITE" id="PS51718"/>
    </source>
</evidence>
<dbReference type="InterPro" id="IPR027417">
    <property type="entry name" value="P-loop_NTPase"/>
</dbReference>
<dbReference type="GO" id="GO:0005737">
    <property type="term" value="C:cytoplasm"/>
    <property type="evidence" value="ECO:0007669"/>
    <property type="project" value="UniProtKB-ARBA"/>
</dbReference>
<dbReference type="InterPro" id="IPR030381">
    <property type="entry name" value="G_DYNAMIN_dom"/>
</dbReference>
<accession>A0A9N7MPJ9</accession>
<dbReference type="Pfam" id="PF01031">
    <property type="entry name" value="Dynamin_M"/>
    <property type="match status" value="1"/>
</dbReference>
<evidence type="ECO:0000256" key="1">
    <source>
        <dbReference type="ARBA" id="ARBA00022741"/>
    </source>
</evidence>
<dbReference type="GO" id="GO:0003924">
    <property type="term" value="F:GTPase activity"/>
    <property type="evidence" value="ECO:0007669"/>
    <property type="project" value="InterPro"/>
</dbReference>
<dbReference type="PANTHER" id="PTHR11566">
    <property type="entry name" value="DYNAMIN"/>
    <property type="match status" value="1"/>
</dbReference>
<organism evidence="4 5">
    <name type="scientific">Striga hermonthica</name>
    <name type="common">Purple witchweed</name>
    <name type="synonym">Buchnera hermonthica</name>
    <dbReference type="NCBI Taxonomy" id="68872"/>
    <lineage>
        <taxon>Eukaryota</taxon>
        <taxon>Viridiplantae</taxon>
        <taxon>Streptophyta</taxon>
        <taxon>Embryophyta</taxon>
        <taxon>Tracheophyta</taxon>
        <taxon>Spermatophyta</taxon>
        <taxon>Magnoliopsida</taxon>
        <taxon>eudicotyledons</taxon>
        <taxon>Gunneridae</taxon>
        <taxon>Pentapetalae</taxon>
        <taxon>asterids</taxon>
        <taxon>lamiids</taxon>
        <taxon>Lamiales</taxon>
        <taxon>Orobanchaceae</taxon>
        <taxon>Buchnereae</taxon>
        <taxon>Striga</taxon>
    </lineage>
</organism>
<feature type="domain" description="Dynamin-type G" evidence="3">
    <location>
        <begin position="43"/>
        <end position="304"/>
    </location>
</feature>
<keyword evidence="1" id="KW-0547">Nucleotide-binding</keyword>
<evidence type="ECO:0000313" key="5">
    <source>
        <dbReference type="Proteomes" id="UP001153555"/>
    </source>
</evidence>
<dbReference type="Pfam" id="PF00350">
    <property type="entry name" value="Dynamin_N"/>
    <property type="match status" value="1"/>
</dbReference>
<dbReference type="GO" id="GO:0008017">
    <property type="term" value="F:microtubule binding"/>
    <property type="evidence" value="ECO:0007669"/>
    <property type="project" value="TreeGrafter"/>
</dbReference>
<dbReference type="SUPFAM" id="SSF52540">
    <property type="entry name" value="P-loop containing nucleoside triphosphate hydrolases"/>
    <property type="match status" value="1"/>
</dbReference>
<proteinExistence type="predicted"/>
<dbReference type="EMBL" id="CACSLK010009714">
    <property type="protein sequence ID" value="CAA0812172.1"/>
    <property type="molecule type" value="Genomic_DNA"/>
</dbReference>
<dbReference type="SMART" id="SM00053">
    <property type="entry name" value="DYNc"/>
    <property type="match status" value="1"/>
</dbReference>
<dbReference type="PRINTS" id="PR00195">
    <property type="entry name" value="DYNAMIN"/>
</dbReference>
<dbReference type="Gene3D" id="3.40.50.300">
    <property type="entry name" value="P-loop containing nucleotide triphosphate hydrolases"/>
    <property type="match status" value="1"/>
</dbReference>
<dbReference type="PROSITE" id="PS51718">
    <property type="entry name" value="G_DYNAMIN_2"/>
    <property type="match status" value="1"/>
</dbReference>
<reference evidence="4" key="1">
    <citation type="submission" date="2019-12" db="EMBL/GenBank/DDBJ databases">
        <authorList>
            <person name="Scholes J."/>
        </authorList>
    </citation>
    <scope>NUCLEOTIDE SEQUENCE</scope>
</reference>
<dbReference type="CDD" id="cd08771">
    <property type="entry name" value="DLP_1"/>
    <property type="match status" value="1"/>
</dbReference>
<evidence type="ECO:0000313" key="4">
    <source>
        <dbReference type="EMBL" id="CAA0812172.1"/>
    </source>
</evidence>
<sequence>MAPPPSPPPPVFHDAPVFSSYNRIRPLLDTVDRLRKLNVVQEGIKLPTIVVVGDQSAGKSSVLESLAGISLPRGEGTCTRVPLIMCLRNQPNPNPELSLEFRGQTVPTDEASVTDAISRATEKIAGEGYGVSNTPLTLVVKKSNIPDLTMVDLPGFTRVPVDGQPADIYEQISSIVMDFIEQDESIILNVLSASLDLNLCDSIRMSQKVDPTGQRTLAVVTKADKDPDGLFKMVTSNKVSIGLGYFCVRNRVGDETYEEALEKEAQLFKTHHLLSGINRISTNMFWWARSLLHKATYSDESCFENLNKQNMVGNKLAPKSHIFGLRVVLRISTNIFWWAVFQKATYLGLVMLSNVES</sequence>
<keyword evidence="2" id="KW-0342">GTP-binding</keyword>
<keyword evidence="5" id="KW-1185">Reference proteome</keyword>
<dbReference type="InterPro" id="IPR001401">
    <property type="entry name" value="Dynamin_GTPase"/>
</dbReference>
<dbReference type="InterPro" id="IPR022812">
    <property type="entry name" value="Dynamin"/>
</dbReference>
<gene>
    <name evidence="4" type="ORF">SHERM_12985</name>
</gene>
<dbReference type="OrthoDB" id="911177at2759"/>
<dbReference type="Proteomes" id="UP001153555">
    <property type="component" value="Unassembled WGS sequence"/>
</dbReference>
<dbReference type="GO" id="GO:0016020">
    <property type="term" value="C:membrane"/>
    <property type="evidence" value="ECO:0007669"/>
    <property type="project" value="TreeGrafter"/>
</dbReference>
<dbReference type="AlphaFoldDB" id="A0A9N7MPJ9"/>